<keyword evidence="3 5" id="KW-1133">Transmembrane helix</keyword>
<feature type="transmembrane region" description="Helical" evidence="5">
    <location>
        <begin position="456"/>
        <end position="478"/>
    </location>
</feature>
<feature type="transmembrane region" description="Helical" evidence="5">
    <location>
        <begin position="65"/>
        <end position="85"/>
    </location>
</feature>
<feature type="transmembrane region" description="Helical" evidence="5">
    <location>
        <begin position="352"/>
        <end position="375"/>
    </location>
</feature>
<dbReference type="PANTHER" id="PTHR42718">
    <property type="entry name" value="MAJOR FACILITATOR SUPERFAMILY MULTIDRUG TRANSPORTER MFSC"/>
    <property type="match status" value="1"/>
</dbReference>
<dbReference type="InterPro" id="IPR036259">
    <property type="entry name" value="MFS_trans_sf"/>
</dbReference>
<feature type="transmembrane region" description="Helical" evidence="5">
    <location>
        <begin position="97"/>
        <end position="116"/>
    </location>
</feature>
<keyword evidence="4 5" id="KW-0472">Membrane</keyword>
<keyword evidence="8" id="KW-1185">Reference proteome</keyword>
<dbReference type="Proteomes" id="UP000197153">
    <property type="component" value="Chromosome 1"/>
</dbReference>
<evidence type="ECO:0000259" key="6">
    <source>
        <dbReference type="PROSITE" id="PS50850"/>
    </source>
</evidence>
<dbReference type="Gene3D" id="1.20.1250.20">
    <property type="entry name" value="MFS general substrate transporter like domains"/>
    <property type="match status" value="1"/>
</dbReference>
<feature type="transmembrane region" description="Helical" evidence="5">
    <location>
        <begin position="31"/>
        <end position="53"/>
    </location>
</feature>
<name>A0A248JNF4_9PROT</name>
<evidence type="ECO:0000256" key="3">
    <source>
        <dbReference type="ARBA" id="ARBA00022989"/>
    </source>
</evidence>
<dbReference type="CDD" id="cd17321">
    <property type="entry name" value="MFS_MMR_MDR_like"/>
    <property type="match status" value="1"/>
</dbReference>
<feature type="transmembrane region" description="Helical" evidence="5">
    <location>
        <begin position="290"/>
        <end position="315"/>
    </location>
</feature>
<evidence type="ECO:0000256" key="5">
    <source>
        <dbReference type="SAM" id="Phobius"/>
    </source>
</evidence>
<feature type="transmembrane region" description="Helical" evidence="5">
    <location>
        <begin position="424"/>
        <end position="444"/>
    </location>
</feature>
<dbReference type="PRINTS" id="PR01036">
    <property type="entry name" value="TCRTETB"/>
</dbReference>
<evidence type="ECO:0000256" key="1">
    <source>
        <dbReference type="ARBA" id="ARBA00004141"/>
    </source>
</evidence>
<dbReference type="AlphaFoldDB" id="A0A248JNF4"/>
<evidence type="ECO:0000313" key="8">
    <source>
        <dbReference type="Proteomes" id="UP000197153"/>
    </source>
</evidence>
<dbReference type="PROSITE" id="PS50850">
    <property type="entry name" value="MFS"/>
    <property type="match status" value="1"/>
</dbReference>
<dbReference type="GO" id="GO:0016020">
    <property type="term" value="C:membrane"/>
    <property type="evidence" value="ECO:0007669"/>
    <property type="project" value="UniProtKB-SubCell"/>
</dbReference>
<evidence type="ECO:0000313" key="7">
    <source>
        <dbReference type="EMBL" id="ASG20273.1"/>
    </source>
</evidence>
<feature type="transmembrane region" description="Helical" evidence="5">
    <location>
        <begin position="190"/>
        <end position="209"/>
    </location>
</feature>
<feature type="transmembrane region" description="Helical" evidence="5">
    <location>
        <begin position="327"/>
        <end position="345"/>
    </location>
</feature>
<accession>A0A248JNF4</accession>
<proteinExistence type="predicted"/>
<protein>
    <submittedName>
        <fullName evidence="7">MFS transporter</fullName>
    </submittedName>
</protein>
<keyword evidence="2 5" id="KW-0812">Transmembrane</keyword>
<organism evidence="7 8">
    <name type="scientific">Nitrospirillum viridazoti CBAmc</name>
    <dbReference type="NCBI Taxonomy" id="1441467"/>
    <lineage>
        <taxon>Bacteria</taxon>
        <taxon>Pseudomonadati</taxon>
        <taxon>Pseudomonadota</taxon>
        <taxon>Alphaproteobacteria</taxon>
        <taxon>Rhodospirillales</taxon>
        <taxon>Azospirillaceae</taxon>
        <taxon>Nitrospirillum</taxon>
        <taxon>Nitrospirillum viridazoti</taxon>
    </lineage>
</organism>
<dbReference type="GO" id="GO:0022857">
    <property type="term" value="F:transmembrane transporter activity"/>
    <property type="evidence" value="ECO:0007669"/>
    <property type="project" value="InterPro"/>
</dbReference>
<dbReference type="InterPro" id="IPR020846">
    <property type="entry name" value="MFS_dom"/>
</dbReference>
<sequence length="488" mass="49777">MIGEASAGPRPVAISAIDQAAAMSPGRRKSALVIVAGAFMMDLIDLTIVNVALPSIQRDLGAGPAAMQWMVAGYAVAFAVLLITGGRLGDTHGYRRLFMVGVAGFTATSLLCGAAASPVMLVLSRLAQGAAAALMLPQVMSLIQVMYPPAERIGALAIFGVLGGLAAVLGPILGGLLIEADLFGLGWRPIFLINGPLGVAGLIGAWRVLPSGRSSRASGVDVPGTLLIAATLLAVILPLMQGREAGWPWWCLASLAAAPVLGLLFLRHVRRRSVTGTALVDPELFANRGFTVGVCISLCFQAVTAGLLFILTLTLQYGLGCSALETALVHVPYAVGASVAIGVVARRALPRIGLRLIGIGVGIMLAGLVALFALILAQAPLMVIGGALLVTGTGMGLTGGPLGPVTLSDVDVAHAGAASGTMKALQQLGAATGAALIGSLYFALAPDLDSVHARQSFLTTLPVVAGLLLVVGGLVTRLPKDLRIFRKI</sequence>
<feature type="transmembrane region" description="Helical" evidence="5">
    <location>
        <begin position="122"/>
        <end position="143"/>
    </location>
</feature>
<dbReference type="EMBL" id="CP022110">
    <property type="protein sequence ID" value="ASG20273.1"/>
    <property type="molecule type" value="Genomic_DNA"/>
</dbReference>
<comment type="subcellular location">
    <subcellularLocation>
        <location evidence="1">Membrane</location>
        <topology evidence="1">Multi-pass membrane protein</topology>
    </subcellularLocation>
</comment>
<feature type="transmembrane region" description="Helical" evidence="5">
    <location>
        <begin position="221"/>
        <end position="241"/>
    </location>
</feature>
<evidence type="ECO:0000256" key="4">
    <source>
        <dbReference type="ARBA" id="ARBA00023136"/>
    </source>
</evidence>
<dbReference type="InterPro" id="IPR011701">
    <property type="entry name" value="MFS"/>
</dbReference>
<evidence type="ECO:0000256" key="2">
    <source>
        <dbReference type="ARBA" id="ARBA00022692"/>
    </source>
</evidence>
<feature type="transmembrane region" description="Helical" evidence="5">
    <location>
        <begin position="247"/>
        <end position="269"/>
    </location>
</feature>
<gene>
    <name evidence="7" type="ORF">Y958_05150</name>
</gene>
<dbReference type="PANTHER" id="PTHR42718:SF39">
    <property type="entry name" value="ACTINORHODIN TRANSPORTER-RELATED"/>
    <property type="match status" value="1"/>
</dbReference>
<dbReference type="Pfam" id="PF07690">
    <property type="entry name" value="MFS_1"/>
    <property type="match status" value="1"/>
</dbReference>
<feature type="transmembrane region" description="Helical" evidence="5">
    <location>
        <begin position="155"/>
        <end position="178"/>
    </location>
</feature>
<dbReference type="SUPFAM" id="SSF103473">
    <property type="entry name" value="MFS general substrate transporter"/>
    <property type="match status" value="2"/>
</dbReference>
<feature type="transmembrane region" description="Helical" evidence="5">
    <location>
        <begin position="381"/>
        <end position="403"/>
    </location>
</feature>
<dbReference type="Gene3D" id="1.20.1720.10">
    <property type="entry name" value="Multidrug resistance protein D"/>
    <property type="match status" value="1"/>
</dbReference>
<dbReference type="KEGG" id="nao:Y958_05150"/>
<feature type="domain" description="Major facilitator superfamily (MFS) profile" evidence="6">
    <location>
        <begin position="31"/>
        <end position="483"/>
    </location>
</feature>
<reference evidence="7 8" key="1">
    <citation type="submission" date="2017-06" db="EMBL/GenBank/DDBJ databases">
        <title>Complete genome sequence of Nitrospirillum amazonense strain CBAmC, an endophytic nitrogen-fixing and plant growth-promoting bacterium, isolated from sugarcane.</title>
        <authorList>
            <person name="Schwab S."/>
            <person name="dos Santos Teixeira K.R."/>
            <person name="Simoes Araujo J.L."/>
            <person name="Soares Vidal M."/>
            <person name="Borges de Freitas H.R."/>
            <person name="Rivello Crivelaro A.L."/>
            <person name="Bueno de Camargo Nunes A."/>
            <person name="dos Santos C.M."/>
            <person name="Palmeira da Silva Rosa D."/>
            <person name="da Silva Padilha D."/>
            <person name="da Silva E."/>
            <person name="Araujo Terra L."/>
            <person name="Soares Mendes V."/>
            <person name="Farinelli L."/>
            <person name="Magalhaes Cruz L."/>
            <person name="Baldani J.I."/>
        </authorList>
    </citation>
    <scope>NUCLEOTIDE SEQUENCE [LARGE SCALE GENOMIC DNA]</scope>
    <source>
        <strain evidence="7 8">CBAmC</strain>
    </source>
</reference>